<comment type="caution">
    <text evidence="1">The sequence shown here is derived from an EMBL/GenBank/DDBJ whole genome shotgun (WGS) entry which is preliminary data.</text>
</comment>
<dbReference type="AlphaFoldDB" id="A0AAD7WK91"/>
<dbReference type="Proteomes" id="UP001221898">
    <property type="component" value="Unassembled WGS sequence"/>
</dbReference>
<organism evidence="1 2">
    <name type="scientific">Aldrovandia affinis</name>
    <dbReference type="NCBI Taxonomy" id="143900"/>
    <lineage>
        <taxon>Eukaryota</taxon>
        <taxon>Metazoa</taxon>
        <taxon>Chordata</taxon>
        <taxon>Craniata</taxon>
        <taxon>Vertebrata</taxon>
        <taxon>Euteleostomi</taxon>
        <taxon>Actinopterygii</taxon>
        <taxon>Neopterygii</taxon>
        <taxon>Teleostei</taxon>
        <taxon>Notacanthiformes</taxon>
        <taxon>Halosauridae</taxon>
        <taxon>Aldrovandia</taxon>
    </lineage>
</organism>
<gene>
    <name evidence="1" type="ORF">AAFF_G00414830</name>
</gene>
<reference evidence="1" key="1">
    <citation type="journal article" date="2023" name="Science">
        <title>Genome structures resolve the early diversification of teleost fishes.</title>
        <authorList>
            <person name="Parey E."/>
            <person name="Louis A."/>
            <person name="Montfort J."/>
            <person name="Bouchez O."/>
            <person name="Roques C."/>
            <person name="Iampietro C."/>
            <person name="Lluch J."/>
            <person name="Castinel A."/>
            <person name="Donnadieu C."/>
            <person name="Desvignes T."/>
            <person name="Floi Bucao C."/>
            <person name="Jouanno E."/>
            <person name="Wen M."/>
            <person name="Mejri S."/>
            <person name="Dirks R."/>
            <person name="Jansen H."/>
            <person name="Henkel C."/>
            <person name="Chen W.J."/>
            <person name="Zahm M."/>
            <person name="Cabau C."/>
            <person name="Klopp C."/>
            <person name="Thompson A.W."/>
            <person name="Robinson-Rechavi M."/>
            <person name="Braasch I."/>
            <person name="Lecointre G."/>
            <person name="Bobe J."/>
            <person name="Postlethwait J.H."/>
            <person name="Berthelot C."/>
            <person name="Roest Crollius H."/>
            <person name="Guiguen Y."/>
        </authorList>
    </citation>
    <scope>NUCLEOTIDE SEQUENCE</scope>
    <source>
        <strain evidence="1">NC1722</strain>
    </source>
</reference>
<accession>A0AAD7WK91</accession>
<name>A0AAD7WK91_9TELE</name>
<proteinExistence type="predicted"/>
<dbReference type="PANTHER" id="PTHR47510:SF3">
    <property type="entry name" value="ENDO_EXONUCLEASE_PHOSPHATASE DOMAIN-CONTAINING PROTEIN"/>
    <property type="match status" value="1"/>
</dbReference>
<protein>
    <submittedName>
        <fullName evidence="1">Uncharacterized protein</fullName>
    </submittedName>
</protein>
<sequence>MFRTAANNNVEEYTSAVLGYIKFCMDNAVPTKSVCSYPNNNPWVRNSAVKAALKERHTACKSKDPTEIKKTKYAVRKAIKAGRDNTGTSWRPSSLNIFYSRFEVNTPTSAAPEAPTPSSNVLSPTADALRLNTGEVSKILRRTDTRKATGPDGLPGRVLKACTSQLAPVLTDIFNLSLT</sequence>
<evidence type="ECO:0000313" key="1">
    <source>
        <dbReference type="EMBL" id="KAJ8399104.1"/>
    </source>
</evidence>
<evidence type="ECO:0000313" key="2">
    <source>
        <dbReference type="Proteomes" id="UP001221898"/>
    </source>
</evidence>
<dbReference type="EMBL" id="JAINUG010000085">
    <property type="protein sequence ID" value="KAJ8399104.1"/>
    <property type="molecule type" value="Genomic_DNA"/>
</dbReference>
<keyword evidence="2" id="KW-1185">Reference proteome</keyword>
<dbReference type="PANTHER" id="PTHR47510">
    <property type="entry name" value="REVERSE TRANSCRIPTASE DOMAIN-CONTAINING PROTEIN"/>
    <property type="match status" value="1"/>
</dbReference>